<keyword evidence="2" id="KW-1185">Reference proteome</keyword>
<comment type="caution">
    <text evidence="1">The sequence shown here is derived from an EMBL/GenBank/DDBJ whole genome shotgun (WGS) entry which is preliminary data.</text>
</comment>
<organism evidence="1 2">
    <name type="scientific">Asterophora parasitica</name>
    <dbReference type="NCBI Taxonomy" id="117018"/>
    <lineage>
        <taxon>Eukaryota</taxon>
        <taxon>Fungi</taxon>
        <taxon>Dikarya</taxon>
        <taxon>Basidiomycota</taxon>
        <taxon>Agaricomycotina</taxon>
        <taxon>Agaricomycetes</taxon>
        <taxon>Agaricomycetidae</taxon>
        <taxon>Agaricales</taxon>
        <taxon>Tricholomatineae</taxon>
        <taxon>Lyophyllaceae</taxon>
        <taxon>Asterophora</taxon>
    </lineage>
</organism>
<reference evidence="1" key="1">
    <citation type="submission" date="2020-07" db="EMBL/GenBank/DDBJ databases">
        <authorList>
            <person name="Nieuwenhuis M."/>
            <person name="Van De Peppel L.J.J."/>
        </authorList>
    </citation>
    <scope>NUCLEOTIDE SEQUENCE</scope>
    <source>
        <strain evidence="1">AP01</strain>
        <tissue evidence="1">Mycelium</tissue>
    </source>
</reference>
<dbReference type="OrthoDB" id="3184970at2759"/>
<evidence type="ECO:0000313" key="2">
    <source>
        <dbReference type="Proteomes" id="UP000775547"/>
    </source>
</evidence>
<sequence length="256" mass="28983">MPSLKDRRPTKTTSELFNAPDADIVFRSSDNVTFRIHARNLEITSGGFPPSADFSPADEVVDLTEDASTLELMFQFVYPRPQPLLESLPFDAIARLAEAVEKYQIYPAIQICNVYMSKALPDHALDVLAYSMRHDYPPLSDRAAPFVTLDKISSRLKSLSPDLLQAWIRYYDTWNAKIRDAIVTAPKGHKCANWPEYQRKIFFALGEFVGLKNDTSIASVISVPHYASICCKDDSARWQQDFVSRIGQIPPFTKFL</sequence>
<name>A0A9P7K9I7_9AGAR</name>
<reference evidence="1" key="2">
    <citation type="submission" date="2021-10" db="EMBL/GenBank/DDBJ databases">
        <title>Phylogenomics reveals ancestral predisposition of the termite-cultivated fungus Termitomyces towards a domesticated lifestyle.</title>
        <authorList>
            <person name="Auxier B."/>
            <person name="Grum-Grzhimaylo A."/>
            <person name="Cardenas M.E."/>
            <person name="Lodge J.D."/>
            <person name="Laessoe T."/>
            <person name="Pedersen O."/>
            <person name="Smith M.E."/>
            <person name="Kuyper T.W."/>
            <person name="Franco-Molano E.A."/>
            <person name="Baroni T.J."/>
            <person name="Aanen D.K."/>
        </authorList>
    </citation>
    <scope>NUCLEOTIDE SEQUENCE</scope>
    <source>
        <strain evidence="1">AP01</strain>
        <tissue evidence="1">Mycelium</tissue>
    </source>
</reference>
<evidence type="ECO:0008006" key="3">
    <source>
        <dbReference type="Google" id="ProtNLM"/>
    </source>
</evidence>
<dbReference type="Gene3D" id="3.30.710.10">
    <property type="entry name" value="Potassium Channel Kv1.1, Chain A"/>
    <property type="match status" value="1"/>
</dbReference>
<protein>
    <recommendedName>
        <fullName evidence="3">BTB domain-containing protein</fullName>
    </recommendedName>
</protein>
<dbReference type="EMBL" id="JABCKV010000198">
    <property type="protein sequence ID" value="KAG5642298.1"/>
    <property type="molecule type" value="Genomic_DNA"/>
</dbReference>
<dbReference type="AlphaFoldDB" id="A0A9P7K9I7"/>
<dbReference type="Proteomes" id="UP000775547">
    <property type="component" value="Unassembled WGS sequence"/>
</dbReference>
<dbReference type="InterPro" id="IPR011333">
    <property type="entry name" value="SKP1/BTB/POZ_sf"/>
</dbReference>
<gene>
    <name evidence="1" type="ORF">DXG03_003042</name>
</gene>
<proteinExistence type="predicted"/>
<accession>A0A9P7K9I7</accession>
<evidence type="ECO:0000313" key="1">
    <source>
        <dbReference type="EMBL" id="KAG5642298.1"/>
    </source>
</evidence>